<gene>
    <name evidence="1" type="ORF">OP10G_3853</name>
</gene>
<proteinExistence type="predicted"/>
<dbReference type="Proteomes" id="UP000027982">
    <property type="component" value="Chromosome"/>
</dbReference>
<evidence type="ECO:0000313" key="1">
    <source>
        <dbReference type="EMBL" id="AIE87221.1"/>
    </source>
</evidence>
<evidence type="ECO:0000313" key="2">
    <source>
        <dbReference type="Proteomes" id="UP000027982"/>
    </source>
</evidence>
<organism evidence="1 2">
    <name type="scientific">Fimbriimonas ginsengisoli Gsoil 348</name>
    <dbReference type="NCBI Taxonomy" id="661478"/>
    <lineage>
        <taxon>Bacteria</taxon>
        <taxon>Bacillati</taxon>
        <taxon>Armatimonadota</taxon>
        <taxon>Fimbriimonadia</taxon>
        <taxon>Fimbriimonadales</taxon>
        <taxon>Fimbriimonadaceae</taxon>
        <taxon>Fimbriimonas</taxon>
    </lineage>
</organism>
<reference evidence="1 2" key="1">
    <citation type="journal article" date="2014" name="PLoS ONE">
        <title>The first complete genome sequence of the class fimbriimonadia in the phylum armatimonadetes.</title>
        <authorList>
            <person name="Hu Z.Y."/>
            <person name="Wang Y.Z."/>
            <person name="Im W.T."/>
            <person name="Wang S.Y."/>
            <person name="Zhao G.P."/>
            <person name="Zheng H.J."/>
            <person name="Quan Z.X."/>
        </authorList>
    </citation>
    <scope>NUCLEOTIDE SEQUENCE [LARGE SCALE GENOMIC DNA]</scope>
    <source>
        <strain evidence="1">Gsoil 348</strain>
    </source>
</reference>
<dbReference type="HOGENOM" id="CLU_3289999_0_0_0"/>
<sequence>MACDASNRFSKIANDVNSPDRTLSIVVYRSGSLKPDDGGK</sequence>
<protein>
    <submittedName>
        <fullName evidence="1">Uncharacterized protein</fullName>
    </submittedName>
</protein>
<dbReference type="EMBL" id="CP007139">
    <property type="protein sequence ID" value="AIE87221.1"/>
    <property type="molecule type" value="Genomic_DNA"/>
</dbReference>
<name>A0A068NUU8_FIMGI</name>
<dbReference type="AlphaFoldDB" id="A0A068NUU8"/>
<keyword evidence="2" id="KW-1185">Reference proteome</keyword>
<dbReference type="KEGG" id="fgi:OP10G_3853"/>
<accession>A0A068NUU8</accession>